<gene>
    <name evidence="21" type="ORF">DBRI1063_LOCUS14032</name>
</gene>
<dbReference type="GO" id="GO:0003677">
    <property type="term" value="F:DNA binding"/>
    <property type="evidence" value="ECO:0007669"/>
    <property type="project" value="UniProtKB-UniRule"/>
</dbReference>
<keyword evidence="8 16" id="KW-0269">Exonuclease</keyword>
<evidence type="ECO:0000256" key="1">
    <source>
        <dbReference type="ARBA" id="ARBA00022553"/>
    </source>
</evidence>
<dbReference type="GO" id="GO:0005730">
    <property type="term" value="C:nucleolus"/>
    <property type="evidence" value="ECO:0007669"/>
    <property type="project" value="UniProtKB-SubCell"/>
</dbReference>
<dbReference type="GO" id="GO:0005654">
    <property type="term" value="C:nucleoplasm"/>
    <property type="evidence" value="ECO:0007669"/>
    <property type="project" value="UniProtKB-SubCell"/>
</dbReference>
<evidence type="ECO:0000256" key="7">
    <source>
        <dbReference type="ARBA" id="ARBA00022801"/>
    </source>
</evidence>
<keyword evidence="6 16" id="KW-0227">DNA damage</keyword>
<dbReference type="PANTHER" id="PTHR11081:SF9">
    <property type="entry name" value="FLAP ENDONUCLEASE 1"/>
    <property type="match status" value="1"/>
</dbReference>
<dbReference type="InterPro" id="IPR006085">
    <property type="entry name" value="XPG_DNA_repair_N"/>
</dbReference>
<dbReference type="AlphaFoldDB" id="A0A7S2EGZ9"/>
<dbReference type="PROSITE" id="PS00841">
    <property type="entry name" value="XPG_1"/>
    <property type="match status" value="1"/>
</dbReference>
<keyword evidence="7 16" id="KW-0378">Hydrolase</keyword>
<evidence type="ECO:0000256" key="5">
    <source>
        <dbReference type="ARBA" id="ARBA00022759"/>
    </source>
</evidence>
<evidence type="ECO:0000256" key="14">
    <source>
        <dbReference type="ARBA" id="ARBA00034726"/>
    </source>
</evidence>
<feature type="domain" description="XPG-I" evidence="19">
    <location>
        <begin position="151"/>
        <end position="223"/>
    </location>
</feature>
<evidence type="ECO:0000259" key="20">
    <source>
        <dbReference type="SMART" id="SM00485"/>
    </source>
</evidence>
<dbReference type="FunFam" id="1.10.150.20:FF:000009">
    <property type="entry name" value="Flap endonuclease 1"/>
    <property type="match status" value="1"/>
</dbReference>
<dbReference type="Pfam" id="PF00752">
    <property type="entry name" value="XPG_N"/>
    <property type="match status" value="1"/>
</dbReference>
<dbReference type="SUPFAM" id="SSF47807">
    <property type="entry name" value="5' to 3' exonuclease, C-terminal subdomain"/>
    <property type="match status" value="1"/>
</dbReference>
<comment type="subcellular location">
    <subcellularLocation>
        <location evidence="16">Nucleus</location>
        <location evidence="16">Nucleolus</location>
    </subcellularLocation>
    <subcellularLocation>
        <location evidence="16">Nucleus</location>
        <location evidence="16">Nucleoplasm</location>
    </subcellularLocation>
    <subcellularLocation>
        <location evidence="16">Mitochondrion</location>
    </subcellularLocation>
    <text evidence="16">Resides mostly in the nucleoli and relocalizes to the nucleoplasm upon DNA damage.</text>
</comment>
<proteinExistence type="inferred from homology"/>
<dbReference type="FunFam" id="3.40.50.1010:FF:000016">
    <property type="entry name" value="Flap endonuclease 1"/>
    <property type="match status" value="1"/>
</dbReference>
<dbReference type="InterPro" id="IPR036279">
    <property type="entry name" value="5-3_exonuclease_C_sf"/>
</dbReference>
<dbReference type="InterPro" id="IPR008918">
    <property type="entry name" value="HhH2"/>
</dbReference>
<keyword evidence="12 16" id="KW-0539">Nucleus</keyword>
<dbReference type="Pfam" id="PF00867">
    <property type="entry name" value="XPG_I"/>
    <property type="match status" value="1"/>
</dbReference>
<comment type="cofactor">
    <cofactor evidence="16">
        <name>Mg(2+)</name>
        <dbReference type="ChEBI" id="CHEBI:18420"/>
    </cofactor>
    <text evidence="16">Binds 2 magnesium ions per subunit. They probably participate in the reaction catalyzed by the enzyme. May bind an additional third magnesium ion after substrate binding.</text>
</comment>
<feature type="domain" description="XPG N-terminal" evidence="20">
    <location>
        <begin position="1"/>
        <end position="112"/>
    </location>
</feature>
<dbReference type="GO" id="GO:0000287">
    <property type="term" value="F:magnesium ion binding"/>
    <property type="evidence" value="ECO:0007669"/>
    <property type="project" value="UniProtKB-UniRule"/>
</dbReference>
<dbReference type="SMART" id="SM00484">
    <property type="entry name" value="XPGI"/>
    <property type="match status" value="1"/>
</dbReference>
<keyword evidence="10 16" id="KW-0496">Mitochondrion</keyword>
<dbReference type="GO" id="GO:0005739">
    <property type="term" value="C:mitochondrion"/>
    <property type="evidence" value="ECO:0007669"/>
    <property type="project" value="UniProtKB-SubCell"/>
</dbReference>
<dbReference type="InterPro" id="IPR019974">
    <property type="entry name" value="XPG_CS"/>
</dbReference>
<evidence type="ECO:0000313" key="21">
    <source>
        <dbReference type="EMBL" id="CAD9335935.1"/>
    </source>
</evidence>
<evidence type="ECO:0000256" key="2">
    <source>
        <dbReference type="ARBA" id="ARBA00022705"/>
    </source>
</evidence>
<dbReference type="SMART" id="SM00279">
    <property type="entry name" value="HhH2"/>
    <property type="match status" value="1"/>
</dbReference>
<dbReference type="EMBL" id="HBGN01021983">
    <property type="protein sequence ID" value="CAD9335935.1"/>
    <property type="molecule type" value="Transcribed_RNA"/>
</dbReference>
<feature type="compositionally biased region" description="Basic residues" evidence="18">
    <location>
        <begin position="445"/>
        <end position="460"/>
    </location>
</feature>
<dbReference type="GO" id="GO:0006284">
    <property type="term" value="P:base-excision repair"/>
    <property type="evidence" value="ECO:0007669"/>
    <property type="project" value="UniProtKB-UniRule"/>
</dbReference>
<evidence type="ECO:0000256" key="9">
    <source>
        <dbReference type="ARBA" id="ARBA00022842"/>
    </source>
</evidence>
<feature type="compositionally biased region" description="Basic and acidic residues" evidence="18">
    <location>
        <begin position="291"/>
        <end position="338"/>
    </location>
</feature>
<dbReference type="InterPro" id="IPR023426">
    <property type="entry name" value="Flap_endonuc"/>
</dbReference>
<evidence type="ECO:0000256" key="11">
    <source>
        <dbReference type="ARBA" id="ARBA00023204"/>
    </source>
</evidence>
<protein>
    <recommendedName>
        <fullName evidence="16">Flap endonuclease 1</fullName>
        <shortName evidence="16">FEN-1</shortName>
        <ecNumber evidence="16">3.1.-.-</ecNumber>
    </recommendedName>
    <alternativeName>
        <fullName evidence="16">Flap structure-specific endonuclease 1</fullName>
    </alternativeName>
</protein>
<feature type="coiled-coil region" evidence="17">
    <location>
        <begin position="102"/>
        <end position="131"/>
    </location>
</feature>
<evidence type="ECO:0000256" key="8">
    <source>
        <dbReference type="ARBA" id="ARBA00022839"/>
    </source>
</evidence>
<sequence length="460" mass="51842">MGIKGLAKLLSDEAPECIKEVPLSSLHGRKIAIDASMAIYQFLIAVRSGGPNNAAAMLTNADGETTSHIQGLFNRTIRFLTEGIRPVYVFDGKPPSFKSGELLKRREKREKAELALKSAKEEGNVEEEEKQSKRLVRAGTKENEDCIKLLTLMGVPVVRAPCEAEAQAAALARAGTVYACGTEDMDALTFRTPILLRKMTFANAAKSDIQTMDYKKAIRGLELTHDQFVDLCILLGCDYCDSIKGIGPKTALKLIREHKNIETILENLDRKKYGVPDSYIPKEVYEAKKKAKEVKKEEEGYNTDEEKEKEAESQVSKETDEKTKKEEEEATDENTKKEEEEEEEEVDFTPVFVHARRLFNEHEVLENVELKWKDCQAEELTKFLVDQMGFSEDRVKSNIEKLQKAMKKNSKPQMRMDSFFKVKENPNSAKIAAKRKAAKEAEGAKKKKGKKGGGFYGKKR</sequence>
<dbReference type="GO" id="GO:0008409">
    <property type="term" value="F:5'-3' exonuclease activity"/>
    <property type="evidence" value="ECO:0007669"/>
    <property type="project" value="UniProtKB-UniRule"/>
</dbReference>
<dbReference type="EC" id="3.1.-.-" evidence="16"/>
<comment type="function">
    <text evidence="13 16">Structure-specific nuclease with 5'-flap endonuclease and 5'-3' exonuclease activities involved in DNA replication and repair. During DNA replication, cleaves the 5'-overhanging flap structure that is generated by displacement synthesis when DNA polymerase encounters the 5'-end of a downstream Okazaki fragment. It enters the flap from the 5'-end and then tracks to cleave the flap base, leaving a nick for ligation. Also involved in the long patch base excision repair (LP-BER) pathway, by cleaving within the apurinic/apyrimidinic (AP) site-terminated flap. Acts as a genome stabilization factor that prevents flaps from equilibrating into structures that lead to duplications and deletions. Also possesses 5'-3' exonuclease activity on nicked or gapped double-stranded DNA, and exhibits RNase H activity. Also involved in replication and repair of rDNA and in repairing mitochondrial DNA.</text>
</comment>
<keyword evidence="11 16" id="KW-0234">DNA repair</keyword>
<dbReference type="Gene3D" id="3.40.50.1010">
    <property type="entry name" value="5'-nuclease"/>
    <property type="match status" value="1"/>
</dbReference>
<keyword evidence="2 16" id="KW-0235">DNA replication</keyword>
<feature type="region of interest" description="Disordered" evidence="18">
    <location>
        <begin position="420"/>
        <end position="460"/>
    </location>
</feature>
<dbReference type="SMART" id="SM00485">
    <property type="entry name" value="XPGN"/>
    <property type="match status" value="1"/>
</dbReference>
<evidence type="ECO:0000256" key="15">
    <source>
        <dbReference type="ARBA" id="ARBA00063178"/>
    </source>
</evidence>
<organism evidence="21">
    <name type="scientific">Ditylum brightwellii</name>
    <dbReference type="NCBI Taxonomy" id="49249"/>
    <lineage>
        <taxon>Eukaryota</taxon>
        <taxon>Sar</taxon>
        <taxon>Stramenopiles</taxon>
        <taxon>Ochrophyta</taxon>
        <taxon>Bacillariophyta</taxon>
        <taxon>Mediophyceae</taxon>
        <taxon>Lithodesmiophycidae</taxon>
        <taxon>Lithodesmiales</taxon>
        <taxon>Lithodesmiaceae</taxon>
        <taxon>Ditylum</taxon>
    </lineage>
</organism>
<keyword evidence="17" id="KW-0175">Coiled coil</keyword>
<accession>A0A7S2EGZ9</accession>
<dbReference type="PRINTS" id="PR00853">
    <property type="entry name" value="XPGRADSUPER"/>
</dbReference>
<evidence type="ECO:0000256" key="4">
    <source>
        <dbReference type="ARBA" id="ARBA00022723"/>
    </source>
</evidence>
<dbReference type="CDD" id="cd09907">
    <property type="entry name" value="H3TH_FEN1-Euk"/>
    <property type="match status" value="1"/>
</dbReference>
<dbReference type="Gene3D" id="1.10.150.20">
    <property type="entry name" value="5' to 3' exonuclease, C-terminal subdomain"/>
    <property type="match status" value="1"/>
</dbReference>
<name>A0A7S2EGZ9_9STRA</name>
<keyword evidence="9 16" id="KW-0460">Magnesium</keyword>
<evidence type="ECO:0000259" key="19">
    <source>
        <dbReference type="SMART" id="SM00484"/>
    </source>
</evidence>
<evidence type="ECO:0000256" key="12">
    <source>
        <dbReference type="ARBA" id="ARBA00023242"/>
    </source>
</evidence>
<feature type="region of interest" description="Disordered" evidence="18">
    <location>
        <begin position="291"/>
        <end position="347"/>
    </location>
</feature>
<dbReference type="PANTHER" id="PTHR11081">
    <property type="entry name" value="FLAP ENDONUCLEASE FAMILY MEMBER"/>
    <property type="match status" value="1"/>
</dbReference>
<dbReference type="HAMAP" id="MF_00614">
    <property type="entry name" value="Fen"/>
    <property type="match status" value="1"/>
</dbReference>
<dbReference type="CDD" id="cd09867">
    <property type="entry name" value="PIN_FEN1"/>
    <property type="match status" value="1"/>
</dbReference>
<keyword evidence="3 16" id="KW-0540">Nuclease</keyword>
<dbReference type="SUPFAM" id="SSF88723">
    <property type="entry name" value="PIN domain-like"/>
    <property type="match status" value="1"/>
</dbReference>
<reference evidence="21" key="1">
    <citation type="submission" date="2021-01" db="EMBL/GenBank/DDBJ databases">
        <authorList>
            <person name="Corre E."/>
            <person name="Pelletier E."/>
            <person name="Niang G."/>
            <person name="Scheremetjew M."/>
            <person name="Finn R."/>
            <person name="Kale V."/>
            <person name="Holt S."/>
            <person name="Cochrane G."/>
            <person name="Meng A."/>
            <person name="Brown T."/>
            <person name="Cohen L."/>
        </authorList>
    </citation>
    <scope>NUCLEOTIDE SEQUENCE</scope>
    <source>
        <strain evidence="21">Pop2</strain>
    </source>
</reference>
<dbReference type="InterPro" id="IPR006084">
    <property type="entry name" value="XPG/Rad2"/>
</dbReference>
<dbReference type="GO" id="GO:0043137">
    <property type="term" value="P:DNA replication, removal of RNA primer"/>
    <property type="evidence" value="ECO:0007669"/>
    <property type="project" value="UniProtKB-UniRule"/>
</dbReference>
<evidence type="ECO:0000256" key="13">
    <source>
        <dbReference type="ARBA" id="ARBA00029382"/>
    </source>
</evidence>
<keyword evidence="5 16" id="KW-0255">Endonuclease</keyword>
<evidence type="ECO:0000256" key="6">
    <source>
        <dbReference type="ARBA" id="ARBA00022763"/>
    </source>
</evidence>
<keyword evidence="1 16" id="KW-0597">Phosphoprotein</keyword>
<comment type="similarity">
    <text evidence="14 16">Belongs to the XPG/RAD2 endonuclease family. FEN1 subfamily.</text>
</comment>
<evidence type="ECO:0000256" key="17">
    <source>
        <dbReference type="SAM" id="Coils"/>
    </source>
</evidence>
<evidence type="ECO:0000256" key="18">
    <source>
        <dbReference type="SAM" id="MobiDB-lite"/>
    </source>
</evidence>
<dbReference type="GO" id="GO:0017108">
    <property type="term" value="F:5'-flap endonuclease activity"/>
    <property type="evidence" value="ECO:0007669"/>
    <property type="project" value="UniProtKB-UniRule"/>
</dbReference>
<evidence type="ECO:0000256" key="16">
    <source>
        <dbReference type="HAMAP-Rule" id="MF_03140"/>
    </source>
</evidence>
<comment type="subunit">
    <text evidence="15">Interacts with PCNA1 and PCNA2. Three molecules of FEN1 bind to one PCNA trimer with each molecule binding to one PCNA monomer. PCNA stimulates the nuclease activity without altering cleavage specificity.</text>
</comment>
<evidence type="ECO:0000256" key="10">
    <source>
        <dbReference type="ARBA" id="ARBA00023128"/>
    </source>
</evidence>
<keyword evidence="4 16" id="KW-0479">Metal-binding</keyword>
<dbReference type="InterPro" id="IPR006086">
    <property type="entry name" value="XPG-I_dom"/>
</dbReference>
<evidence type="ECO:0000256" key="3">
    <source>
        <dbReference type="ARBA" id="ARBA00022722"/>
    </source>
</evidence>
<dbReference type="InterPro" id="IPR029060">
    <property type="entry name" value="PIN-like_dom_sf"/>
</dbReference>